<proteinExistence type="predicted"/>
<sequence>MDEAVPLDPAPRRSRVGPITVLVVLALLVGLGLMWFSARDRPGWWQSAGSAPASTVGAAGQAAGAPTGAGAVGAIDPVTLATRESALAAQLAALEARAAGMELDVSASADRAGRAEAILVAFAARRAIERGKPLGYLEQQLHLRFGATQPQAVATVIQTGRDPITLEGLREALEANAPLLLNPGTEHWFDGLVDELRHLIVLRDANAPSAIPSERMARARRLVDVGRVEAALDEVGRLPGGAQAVNWTSAARRYVAANRALDVLETAALVGTVTGAAQANRVAPATAPTASEPAIAPDAGTTVP</sequence>
<feature type="compositionally biased region" description="Low complexity" evidence="1">
    <location>
        <begin position="284"/>
        <end position="297"/>
    </location>
</feature>
<reference evidence="3 4" key="1">
    <citation type="submission" date="2017-03" db="EMBL/GenBank/DDBJ databases">
        <title>Genome sequence of Sphingomonas dokdonensis DSM 21029.</title>
        <authorList>
            <person name="Poehlein A."/>
            <person name="Wuebbeler J.H."/>
            <person name="Steinbuechel A."/>
            <person name="Daniel R."/>
        </authorList>
    </citation>
    <scope>NUCLEOTIDE SEQUENCE [LARGE SCALE GENOMIC DNA]</scope>
    <source>
        <strain evidence="3 4">DSM 21029</strain>
    </source>
</reference>
<accession>A0A245ZF78</accession>
<dbReference type="OrthoDB" id="7432270at2"/>
<evidence type="ECO:0000256" key="2">
    <source>
        <dbReference type="SAM" id="Phobius"/>
    </source>
</evidence>
<feature type="region of interest" description="Disordered" evidence="1">
    <location>
        <begin position="284"/>
        <end position="304"/>
    </location>
</feature>
<dbReference type="AlphaFoldDB" id="A0A245ZF78"/>
<organism evidence="3 4">
    <name type="scientific">Sphingomonas dokdonensis</name>
    <dbReference type="NCBI Taxonomy" id="344880"/>
    <lineage>
        <taxon>Bacteria</taxon>
        <taxon>Pseudomonadati</taxon>
        <taxon>Pseudomonadota</taxon>
        <taxon>Alphaproteobacteria</taxon>
        <taxon>Sphingomonadales</taxon>
        <taxon>Sphingomonadaceae</taxon>
        <taxon>Sphingomonas</taxon>
    </lineage>
</organism>
<evidence type="ECO:0000313" key="4">
    <source>
        <dbReference type="Proteomes" id="UP000197290"/>
    </source>
</evidence>
<keyword evidence="4" id="KW-1185">Reference proteome</keyword>
<evidence type="ECO:0008006" key="5">
    <source>
        <dbReference type="Google" id="ProtNLM"/>
    </source>
</evidence>
<dbReference type="RefSeq" id="WP_088368116.1">
    <property type="nucleotide sequence ID" value="NZ_NBBI01000006.1"/>
</dbReference>
<name>A0A245ZF78_9SPHN</name>
<evidence type="ECO:0000313" key="3">
    <source>
        <dbReference type="EMBL" id="OWK28397.1"/>
    </source>
</evidence>
<keyword evidence="2" id="KW-0472">Membrane</keyword>
<dbReference type="EMBL" id="NBBI01000006">
    <property type="protein sequence ID" value="OWK28397.1"/>
    <property type="molecule type" value="Genomic_DNA"/>
</dbReference>
<gene>
    <name evidence="3" type="ORF">SPDO_27990</name>
</gene>
<evidence type="ECO:0000256" key="1">
    <source>
        <dbReference type="SAM" id="MobiDB-lite"/>
    </source>
</evidence>
<feature type="transmembrane region" description="Helical" evidence="2">
    <location>
        <begin position="16"/>
        <end position="36"/>
    </location>
</feature>
<dbReference type="Proteomes" id="UP000197290">
    <property type="component" value="Unassembled WGS sequence"/>
</dbReference>
<comment type="caution">
    <text evidence="3">The sequence shown here is derived from an EMBL/GenBank/DDBJ whole genome shotgun (WGS) entry which is preliminary data.</text>
</comment>
<keyword evidence="2" id="KW-0812">Transmembrane</keyword>
<protein>
    <recommendedName>
        <fullName evidence="5">Mitochondrial inner membrane protein</fullName>
    </recommendedName>
</protein>
<keyword evidence="2" id="KW-1133">Transmembrane helix</keyword>